<evidence type="ECO:0000256" key="1">
    <source>
        <dbReference type="SAM" id="MobiDB-lite"/>
    </source>
</evidence>
<feature type="region of interest" description="Disordered" evidence="1">
    <location>
        <begin position="54"/>
        <end position="123"/>
    </location>
</feature>
<feature type="chain" id="PRO_5040393722" evidence="2">
    <location>
        <begin position="18"/>
        <end position="425"/>
    </location>
</feature>
<dbReference type="EMBL" id="MU155257">
    <property type="protein sequence ID" value="KAF9477556.1"/>
    <property type="molecule type" value="Genomic_DNA"/>
</dbReference>
<feature type="compositionally biased region" description="Low complexity" evidence="1">
    <location>
        <begin position="54"/>
        <end position="66"/>
    </location>
</feature>
<feature type="compositionally biased region" description="Polar residues" evidence="1">
    <location>
        <begin position="403"/>
        <end position="413"/>
    </location>
</feature>
<accession>A0A9P5Z147</accession>
<evidence type="ECO:0000313" key="4">
    <source>
        <dbReference type="Proteomes" id="UP000807469"/>
    </source>
</evidence>
<feature type="compositionally biased region" description="Low complexity" evidence="1">
    <location>
        <begin position="337"/>
        <end position="402"/>
    </location>
</feature>
<dbReference type="AlphaFoldDB" id="A0A9P5Z147"/>
<name>A0A9P5Z147_9AGAR</name>
<organism evidence="3 4">
    <name type="scientific">Pholiota conissans</name>
    <dbReference type="NCBI Taxonomy" id="109636"/>
    <lineage>
        <taxon>Eukaryota</taxon>
        <taxon>Fungi</taxon>
        <taxon>Dikarya</taxon>
        <taxon>Basidiomycota</taxon>
        <taxon>Agaricomycotina</taxon>
        <taxon>Agaricomycetes</taxon>
        <taxon>Agaricomycetidae</taxon>
        <taxon>Agaricales</taxon>
        <taxon>Agaricineae</taxon>
        <taxon>Strophariaceae</taxon>
        <taxon>Pholiota</taxon>
    </lineage>
</organism>
<sequence length="425" mass="44020">MKNLGLVVLSAILSVSASPLGDRVVFRRHSSVPVSRRYVLQSRTTAPPACVAAVPSGSVSAPDPSATDIPVADPTASDNSTDPTTALPSNTTTTDPTLAGNTTVADPTATDNSTAAANTTATRRSTRFWARDHHFSDFGGFDSSDVDVFSEHDSVSVSFEEEASTFVSTWETLCLNSGGDIFTDDPCTNLAGFNGIDALLETAGSCDQQFIADSMITFAKSKGIRNSDDLINFALSYRRHARNAVKILDIIPSSLYCLEEPVNVELHGVYNEQLEGCDPGLFGSPTVSMVPFGSDGTCPFGMSADVDTCGCVSSDGTTDSTDGTDDTTDGTDDTTDSTDSTDSSADSTDSTDSTDATDSTDSTDSTDATSTDSADATSTDTPSTADVTDAATDSSAPAATATFSTGVNVQPTDISGDVNDPNGRR</sequence>
<feature type="compositionally biased region" description="Low complexity" evidence="1">
    <location>
        <begin position="81"/>
        <end position="123"/>
    </location>
</feature>
<keyword evidence="2" id="KW-0732">Signal</keyword>
<dbReference type="OrthoDB" id="2797250at2759"/>
<protein>
    <submittedName>
        <fullName evidence="3">Uncharacterized protein</fullName>
    </submittedName>
</protein>
<evidence type="ECO:0000313" key="3">
    <source>
        <dbReference type="EMBL" id="KAF9477556.1"/>
    </source>
</evidence>
<proteinExistence type="predicted"/>
<feature type="compositionally biased region" description="Acidic residues" evidence="1">
    <location>
        <begin position="322"/>
        <end position="336"/>
    </location>
</feature>
<dbReference type="Proteomes" id="UP000807469">
    <property type="component" value="Unassembled WGS sequence"/>
</dbReference>
<gene>
    <name evidence="3" type="ORF">BDN70DRAFT_896432</name>
</gene>
<feature type="signal peptide" evidence="2">
    <location>
        <begin position="1"/>
        <end position="17"/>
    </location>
</feature>
<keyword evidence="4" id="KW-1185">Reference proteome</keyword>
<reference evidence="3" key="1">
    <citation type="submission" date="2020-11" db="EMBL/GenBank/DDBJ databases">
        <authorList>
            <consortium name="DOE Joint Genome Institute"/>
            <person name="Ahrendt S."/>
            <person name="Riley R."/>
            <person name="Andreopoulos W."/>
            <person name="Labutti K."/>
            <person name="Pangilinan J."/>
            <person name="Ruiz-Duenas F.J."/>
            <person name="Barrasa J.M."/>
            <person name="Sanchez-Garcia M."/>
            <person name="Camarero S."/>
            <person name="Miyauchi S."/>
            <person name="Serrano A."/>
            <person name="Linde D."/>
            <person name="Babiker R."/>
            <person name="Drula E."/>
            <person name="Ayuso-Fernandez I."/>
            <person name="Pacheco R."/>
            <person name="Padilla G."/>
            <person name="Ferreira P."/>
            <person name="Barriuso J."/>
            <person name="Kellner H."/>
            <person name="Castanera R."/>
            <person name="Alfaro M."/>
            <person name="Ramirez L."/>
            <person name="Pisabarro A.G."/>
            <person name="Kuo A."/>
            <person name="Tritt A."/>
            <person name="Lipzen A."/>
            <person name="He G."/>
            <person name="Yan M."/>
            <person name="Ng V."/>
            <person name="Cullen D."/>
            <person name="Martin F."/>
            <person name="Rosso M.-N."/>
            <person name="Henrissat B."/>
            <person name="Hibbett D."/>
            <person name="Martinez A.T."/>
            <person name="Grigoriev I.V."/>
        </authorList>
    </citation>
    <scope>NUCLEOTIDE SEQUENCE</scope>
    <source>
        <strain evidence="3">CIRM-BRFM 674</strain>
    </source>
</reference>
<feature type="region of interest" description="Disordered" evidence="1">
    <location>
        <begin position="314"/>
        <end position="425"/>
    </location>
</feature>
<evidence type="ECO:0000256" key="2">
    <source>
        <dbReference type="SAM" id="SignalP"/>
    </source>
</evidence>
<comment type="caution">
    <text evidence="3">The sequence shown here is derived from an EMBL/GenBank/DDBJ whole genome shotgun (WGS) entry which is preliminary data.</text>
</comment>